<dbReference type="Proteomes" id="UP000010472">
    <property type="component" value="Plasmid pCRI9333.07"/>
</dbReference>
<dbReference type="GO" id="GO:0003677">
    <property type="term" value="F:DNA binding"/>
    <property type="evidence" value="ECO:0007669"/>
    <property type="project" value="UniProtKB-KW"/>
</dbReference>
<evidence type="ECO:0000313" key="7">
    <source>
        <dbReference type="Proteomes" id="UP000010472"/>
    </source>
</evidence>
<feature type="domain" description="Type I restriction modification DNA specificity" evidence="5">
    <location>
        <begin position="198"/>
        <end position="365"/>
    </location>
</feature>
<reference evidence="6 7" key="1">
    <citation type="submission" date="2012-06" db="EMBL/GenBank/DDBJ databases">
        <title>Finished plasmid 7 of genome of Crinalium epipsammum PCC 9333.</title>
        <authorList>
            <consortium name="US DOE Joint Genome Institute"/>
            <person name="Gugger M."/>
            <person name="Coursin T."/>
            <person name="Rippka R."/>
            <person name="Tandeau De Marsac N."/>
            <person name="Huntemann M."/>
            <person name="Wei C.-L."/>
            <person name="Han J."/>
            <person name="Detter J.C."/>
            <person name="Han C."/>
            <person name="Tapia R."/>
            <person name="Davenport K."/>
            <person name="Daligault H."/>
            <person name="Erkkila T."/>
            <person name="Gu W."/>
            <person name="Munk A.C.C."/>
            <person name="Teshima H."/>
            <person name="Xu Y."/>
            <person name="Chain P."/>
            <person name="Chen A."/>
            <person name="Krypides N."/>
            <person name="Mavromatis K."/>
            <person name="Markowitz V."/>
            <person name="Szeto E."/>
            <person name="Ivanova N."/>
            <person name="Mikhailova N."/>
            <person name="Ovchinnikova G."/>
            <person name="Pagani I."/>
            <person name="Pati A."/>
            <person name="Goodwin L."/>
            <person name="Peters L."/>
            <person name="Pitluck S."/>
            <person name="Woyke T."/>
            <person name="Kerfeld C."/>
        </authorList>
    </citation>
    <scope>NUCLEOTIDE SEQUENCE [LARGE SCALE GENOMIC DNA]</scope>
    <source>
        <strain evidence="6 7">PCC 9333</strain>
        <plasmid evidence="7">Plasmid pCRI9333.07</plasmid>
    </source>
</reference>
<accession>K9W8E1</accession>
<name>K9W8E1_9CYAN</name>
<dbReference type="GO" id="GO:0009307">
    <property type="term" value="P:DNA restriction-modification system"/>
    <property type="evidence" value="ECO:0007669"/>
    <property type="project" value="UniProtKB-KW"/>
</dbReference>
<dbReference type="InterPro" id="IPR000055">
    <property type="entry name" value="Restrct_endonuc_typeI_TRD"/>
</dbReference>
<dbReference type="InterPro" id="IPR044946">
    <property type="entry name" value="Restrct_endonuc_typeI_TRD_sf"/>
</dbReference>
<feature type="domain" description="Type I restriction modification DNA specificity" evidence="5">
    <location>
        <begin position="11"/>
        <end position="165"/>
    </location>
</feature>
<dbReference type="PANTHER" id="PTHR43140:SF1">
    <property type="entry name" value="TYPE I RESTRICTION ENZYME ECOKI SPECIFICITY SUBUNIT"/>
    <property type="match status" value="1"/>
</dbReference>
<sequence>MQLTVDSGQLPVGWKVKKLAEVCQVEKSQGIYKNLPYIGMENIESNTAKFIGSTELQSVKSSTFRFNHKHILYGRLRPYLNKVLAPDFEGHCSTEIFPIKPSECLNRYFLLYWLLMDSTVKCINATCTGARMPRANMNSVFEFDFPLPPLTEQKRIVAILDEAFEGIDRAIANAEKNLANSRELFESYLNAIFTQKGDGWVQSKLSEVCEKITDGTHQTPKYFETGFVFLSSRNVTSGTINWDKVKYVDEAQHIAMQKRISPRLHDILLAKNGTTGVAALVDKDIDFDIYVSLALLRPLAAILPRFMLHFVNSPVAKGQFNKRLKGIGVPNLHLEEIREVTICYPQDLALQEAIVVKIDEMRSQILRLETIYRQKIAALNELKQSILQKAFTGELTADTPKTVKEEIAA</sequence>
<comment type="subunit">
    <text evidence="4">The methyltransferase is composed of M and S polypeptides.</text>
</comment>
<dbReference type="OrthoDB" id="9815652at2"/>
<geneLocation type="plasmid" evidence="6 7">
    <name>pCRI9333.07</name>
</geneLocation>
<keyword evidence="7" id="KW-1185">Reference proteome</keyword>
<dbReference type="AlphaFoldDB" id="K9W8E1"/>
<keyword evidence="6" id="KW-0614">Plasmid</keyword>
<evidence type="ECO:0000256" key="1">
    <source>
        <dbReference type="ARBA" id="ARBA00010923"/>
    </source>
</evidence>
<evidence type="ECO:0000259" key="5">
    <source>
        <dbReference type="Pfam" id="PF01420"/>
    </source>
</evidence>
<evidence type="ECO:0000256" key="4">
    <source>
        <dbReference type="ARBA" id="ARBA00038652"/>
    </source>
</evidence>
<dbReference type="HOGENOM" id="CLU_021095_10_3_3"/>
<evidence type="ECO:0000313" key="6">
    <source>
        <dbReference type="EMBL" id="AFZ15750.1"/>
    </source>
</evidence>
<organism evidence="6 7">
    <name type="scientific">Crinalium epipsammum PCC 9333</name>
    <dbReference type="NCBI Taxonomy" id="1173022"/>
    <lineage>
        <taxon>Bacteria</taxon>
        <taxon>Bacillati</taxon>
        <taxon>Cyanobacteriota</taxon>
        <taxon>Cyanophyceae</taxon>
        <taxon>Gomontiellales</taxon>
        <taxon>Gomontiellaceae</taxon>
        <taxon>Crinalium</taxon>
    </lineage>
</organism>
<dbReference type="REBASE" id="58484">
    <property type="entry name" value="S.Cep9333ORF4992P"/>
</dbReference>
<evidence type="ECO:0000256" key="3">
    <source>
        <dbReference type="ARBA" id="ARBA00023125"/>
    </source>
</evidence>
<dbReference type="InterPro" id="IPR051212">
    <property type="entry name" value="Type-I_RE_S_subunit"/>
</dbReference>
<dbReference type="PANTHER" id="PTHR43140">
    <property type="entry name" value="TYPE-1 RESTRICTION ENZYME ECOKI SPECIFICITY PROTEIN"/>
    <property type="match status" value="1"/>
</dbReference>
<dbReference type="PATRIC" id="fig|1173022.3.peg.5396"/>
<dbReference type="EMBL" id="CP003627">
    <property type="protein sequence ID" value="AFZ15750.1"/>
    <property type="molecule type" value="Genomic_DNA"/>
</dbReference>
<evidence type="ECO:0000256" key="2">
    <source>
        <dbReference type="ARBA" id="ARBA00022747"/>
    </source>
</evidence>
<proteinExistence type="inferred from homology"/>
<dbReference type="SUPFAM" id="SSF116734">
    <property type="entry name" value="DNA methylase specificity domain"/>
    <property type="match status" value="2"/>
</dbReference>
<protein>
    <submittedName>
        <fullName evidence="6">Restriction modification system DNA specificity domain protein</fullName>
    </submittedName>
</protein>
<dbReference type="CDD" id="cd17246">
    <property type="entry name" value="RMtype1_S_SonII-TRD2-CR2_like"/>
    <property type="match status" value="1"/>
</dbReference>
<dbReference type="KEGG" id="cep:Cri9333_4995"/>
<keyword evidence="2" id="KW-0680">Restriction system</keyword>
<comment type="similarity">
    <text evidence="1">Belongs to the type-I restriction system S methylase family.</text>
</comment>
<keyword evidence="3" id="KW-0238">DNA-binding</keyword>
<gene>
    <name evidence="6" type="ORF">Cri9333_4995</name>
</gene>
<dbReference type="Pfam" id="PF01420">
    <property type="entry name" value="Methylase_S"/>
    <property type="match status" value="2"/>
</dbReference>
<dbReference type="Gene3D" id="3.90.220.20">
    <property type="entry name" value="DNA methylase specificity domains"/>
    <property type="match status" value="2"/>
</dbReference>
<dbReference type="RefSeq" id="WP_015180108.1">
    <property type="nucleotide sequence ID" value="NC_019737.1"/>
</dbReference>